<dbReference type="GO" id="GO:0006281">
    <property type="term" value="P:DNA repair"/>
    <property type="evidence" value="ECO:0007669"/>
    <property type="project" value="TreeGrafter"/>
</dbReference>
<dbReference type="NCBIfam" id="TIGR01549">
    <property type="entry name" value="HAD-SF-IA-v1"/>
    <property type="match status" value="1"/>
</dbReference>
<dbReference type="GO" id="GO:0005829">
    <property type="term" value="C:cytosol"/>
    <property type="evidence" value="ECO:0007669"/>
    <property type="project" value="TreeGrafter"/>
</dbReference>
<dbReference type="eggNOG" id="COG0546">
    <property type="taxonomic scope" value="Bacteria"/>
</dbReference>
<dbReference type="OrthoDB" id="9792518at2"/>
<dbReference type="InterPro" id="IPR036412">
    <property type="entry name" value="HAD-like_sf"/>
</dbReference>
<proteinExistence type="inferred from homology"/>
<dbReference type="PATRIC" id="fig|929558.5.peg.3"/>
<sequence length="213" mass="24349">MKEQMKVVIFDMDGTLLDSKKDITISINYIRDLHYNLPPLTEEFVVEAINMEVRNLPKMFYGTELYHDKDRDVFEIHYALQCTQNPYLYDGVKETLEKLVASGVKVSVATNAPTPFASRMLKHLGVDEMFDLIIGADQVRVSKPDPQMLHEILNHYGFDRTKDEAWMVGDNSKDMLSAKNAGISSMFATWGFTPEAKHDIVVFEPKEILDIVL</sequence>
<dbReference type="Gene3D" id="3.40.50.1000">
    <property type="entry name" value="HAD superfamily/HAD-like"/>
    <property type="match status" value="1"/>
</dbReference>
<reference evidence="5 6" key="1">
    <citation type="journal article" date="2012" name="Proc. Natl. Acad. Sci. U.S.A.">
        <title>Genome and physiology of a model Epsilonproteobacterium responsible for sulfide detoxification in marine oxygen depletion zones.</title>
        <authorList>
            <person name="Grote J."/>
            <person name="Schott T."/>
            <person name="Bruckner C.G."/>
            <person name="Glockner F.O."/>
            <person name="Jost G."/>
            <person name="Teeling H."/>
            <person name="Labrenz M."/>
            <person name="Jurgens K."/>
        </authorList>
    </citation>
    <scope>NUCLEOTIDE SEQUENCE [LARGE SCALE GENOMIC DNA]</scope>
    <source>
        <strain evidence="5 6">GD1</strain>
    </source>
</reference>
<dbReference type="SFLD" id="SFLDG01129">
    <property type="entry name" value="C1.5:_HAD__Beta-PGM__Phosphata"/>
    <property type="match status" value="1"/>
</dbReference>
<evidence type="ECO:0000256" key="1">
    <source>
        <dbReference type="ARBA" id="ARBA00000830"/>
    </source>
</evidence>
<dbReference type="PANTHER" id="PTHR43434">
    <property type="entry name" value="PHOSPHOGLYCOLATE PHOSPHATASE"/>
    <property type="match status" value="1"/>
</dbReference>
<dbReference type="FunFam" id="3.40.50.1000:FF:000022">
    <property type="entry name" value="Phosphoglycolate phosphatase"/>
    <property type="match status" value="1"/>
</dbReference>
<dbReference type="PANTHER" id="PTHR43434:SF1">
    <property type="entry name" value="PHOSPHOGLYCOLATE PHOSPHATASE"/>
    <property type="match status" value="1"/>
</dbReference>
<organism evidence="5 6">
    <name type="scientific">Sulfurimonas gotlandica (strain DSM 19862 / JCM 16533 / GD1)</name>
    <dbReference type="NCBI Taxonomy" id="929558"/>
    <lineage>
        <taxon>Bacteria</taxon>
        <taxon>Pseudomonadati</taxon>
        <taxon>Campylobacterota</taxon>
        <taxon>Epsilonproteobacteria</taxon>
        <taxon>Campylobacterales</taxon>
        <taxon>Sulfurimonadaceae</taxon>
        <taxon>Sulfurimonas</taxon>
    </lineage>
</organism>
<dbReference type="EMBL" id="AFRZ01000001">
    <property type="protein sequence ID" value="EHP28531.1"/>
    <property type="molecule type" value="Genomic_DNA"/>
</dbReference>
<protein>
    <recommendedName>
        <fullName evidence="4">phosphoglycolate phosphatase</fullName>
        <ecNumber evidence="4">3.1.3.18</ecNumber>
    </recommendedName>
</protein>
<keyword evidence="5" id="KW-0378">Hydrolase</keyword>
<dbReference type="SFLD" id="SFLDS00003">
    <property type="entry name" value="Haloacid_Dehalogenase"/>
    <property type="match status" value="1"/>
</dbReference>
<dbReference type="InterPro" id="IPR050155">
    <property type="entry name" value="HAD-like_hydrolase_sf"/>
</dbReference>
<dbReference type="InterPro" id="IPR023214">
    <property type="entry name" value="HAD_sf"/>
</dbReference>
<evidence type="ECO:0000256" key="4">
    <source>
        <dbReference type="ARBA" id="ARBA00013078"/>
    </source>
</evidence>
<evidence type="ECO:0000313" key="5">
    <source>
        <dbReference type="EMBL" id="EHP28531.1"/>
    </source>
</evidence>
<dbReference type="Proteomes" id="UP000006431">
    <property type="component" value="Unassembled WGS sequence"/>
</dbReference>
<comment type="pathway">
    <text evidence="2">Organic acid metabolism; glycolate biosynthesis; glycolate from 2-phosphoglycolate: step 1/1.</text>
</comment>
<dbReference type="InterPro" id="IPR023198">
    <property type="entry name" value="PGP-like_dom2"/>
</dbReference>
<evidence type="ECO:0000256" key="3">
    <source>
        <dbReference type="ARBA" id="ARBA00006171"/>
    </source>
</evidence>
<comment type="similarity">
    <text evidence="3">Belongs to the HAD-like hydrolase superfamily. CbbY/CbbZ/Gph/YieH family.</text>
</comment>
<accession>B6BL80</accession>
<dbReference type="Gene3D" id="1.10.150.240">
    <property type="entry name" value="Putative phosphatase, domain 2"/>
    <property type="match status" value="1"/>
</dbReference>
<comment type="caution">
    <text evidence="5">The sequence shown here is derived from an EMBL/GenBank/DDBJ whole genome shotgun (WGS) entry which is preliminary data.</text>
</comment>
<dbReference type="STRING" id="929558.SMGD1_0004"/>
<evidence type="ECO:0000256" key="2">
    <source>
        <dbReference type="ARBA" id="ARBA00004818"/>
    </source>
</evidence>
<dbReference type="Pfam" id="PF13419">
    <property type="entry name" value="HAD_2"/>
    <property type="match status" value="1"/>
</dbReference>
<comment type="catalytic activity">
    <reaction evidence="1">
        <text>2-phosphoglycolate + H2O = glycolate + phosphate</text>
        <dbReference type="Rhea" id="RHEA:14369"/>
        <dbReference type="ChEBI" id="CHEBI:15377"/>
        <dbReference type="ChEBI" id="CHEBI:29805"/>
        <dbReference type="ChEBI" id="CHEBI:43474"/>
        <dbReference type="ChEBI" id="CHEBI:58033"/>
        <dbReference type="EC" id="3.1.3.18"/>
    </reaction>
</comment>
<dbReference type="HOGENOM" id="CLU_045011_19_3_7"/>
<accession>H1FRH8</accession>
<dbReference type="SFLD" id="SFLDG01135">
    <property type="entry name" value="C1.5.6:_HAD__Beta-PGM__Phospha"/>
    <property type="match status" value="1"/>
</dbReference>
<dbReference type="GO" id="GO:0008967">
    <property type="term" value="F:phosphoglycolate phosphatase activity"/>
    <property type="evidence" value="ECO:0007669"/>
    <property type="project" value="UniProtKB-EC"/>
</dbReference>
<evidence type="ECO:0000313" key="6">
    <source>
        <dbReference type="Proteomes" id="UP000006431"/>
    </source>
</evidence>
<dbReference type="SUPFAM" id="SSF56784">
    <property type="entry name" value="HAD-like"/>
    <property type="match status" value="1"/>
</dbReference>
<keyword evidence="6" id="KW-1185">Reference proteome</keyword>
<name>B6BL80_SULGG</name>
<dbReference type="AlphaFoldDB" id="B6BL80"/>
<dbReference type="InterPro" id="IPR041492">
    <property type="entry name" value="HAD_2"/>
</dbReference>
<dbReference type="InterPro" id="IPR006439">
    <property type="entry name" value="HAD-SF_hydro_IA"/>
</dbReference>
<gene>
    <name evidence="5" type="ORF">SMGD1_0004</name>
</gene>
<dbReference type="EC" id="3.1.3.18" evidence="4"/>